<reference evidence="2" key="1">
    <citation type="submission" date="2021-01" db="EMBL/GenBank/DDBJ databases">
        <authorList>
            <consortium name="Genoscope - CEA"/>
            <person name="William W."/>
        </authorList>
    </citation>
    <scope>NUCLEOTIDE SEQUENCE</scope>
</reference>
<evidence type="ECO:0000313" key="2">
    <source>
        <dbReference type="EMBL" id="CAD8105029.1"/>
    </source>
</evidence>
<dbReference type="SMART" id="SM00212">
    <property type="entry name" value="UBCc"/>
    <property type="match status" value="1"/>
</dbReference>
<dbReference type="Pfam" id="PF00179">
    <property type="entry name" value="UQ_con"/>
    <property type="match status" value="1"/>
</dbReference>
<dbReference type="AlphaFoldDB" id="A0A8S1PQT1"/>
<dbReference type="PROSITE" id="PS50127">
    <property type="entry name" value="UBC_2"/>
    <property type="match status" value="1"/>
</dbReference>
<evidence type="ECO:0000313" key="3">
    <source>
        <dbReference type="Proteomes" id="UP000692954"/>
    </source>
</evidence>
<evidence type="ECO:0000259" key="1">
    <source>
        <dbReference type="PROSITE" id="PS50127"/>
    </source>
</evidence>
<dbReference type="Proteomes" id="UP000692954">
    <property type="component" value="Unassembled WGS sequence"/>
</dbReference>
<dbReference type="EMBL" id="CAJJDN010000083">
    <property type="protein sequence ID" value="CAD8105029.1"/>
    <property type="molecule type" value="Genomic_DNA"/>
</dbReference>
<proteinExistence type="predicted"/>
<dbReference type="OrthoDB" id="9978460at2759"/>
<dbReference type="PANTHER" id="PTHR24068">
    <property type="entry name" value="UBIQUITIN-CONJUGATING ENZYME E2"/>
    <property type="match status" value="1"/>
</dbReference>
<sequence length="155" mass="18506">MNQPISEMLQKELIECKKLFDDKIDIKILNNDSWQIKIKGPKFGPYENGQFFLHVKFPKEFPKVPPKLRILNKIYHMNINQQGFIALNTLKKEWSENISVKQMLEEILSLFQKPNIQNPLNLKLAQQYQENAQEYFEMAQKWTQQYATFIDIKID</sequence>
<gene>
    <name evidence="2" type="ORF">PSON_ATCC_30995.1.T0830151</name>
</gene>
<feature type="domain" description="UBC core" evidence="1">
    <location>
        <begin position="1"/>
        <end position="148"/>
    </location>
</feature>
<dbReference type="InterPro" id="IPR000608">
    <property type="entry name" value="UBC"/>
</dbReference>
<keyword evidence="3" id="KW-1185">Reference proteome</keyword>
<accession>A0A8S1PQT1</accession>
<comment type="caution">
    <text evidence="2">The sequence shown here is derived from an EMBL/GenBank/DDBJ whole genome shotgun (WGS) entry which is preliminary data.</text>
</comment>
<name>A0A8S1PQT1_9CILI</name>
<organism evidence="2 3">
    <name type="scientific">Paramecium sonneborni</name>
    <dbReference type="NCBI Taxonomy" id="65129"/>
    <lineage>
        <taxon>Eukaryota</taxon>
        <taxon>Sar</taxon>
        <taxon>Alveolata</taxon>
        <taxon>Ciliophora</taxon>
        <taxon>Intramacronucleata</taxon>
        <taxon>Oligohymenophorea</taxon>
        <taxon>Peniculida</taxon>
        <taxon>Parameciidae</taxon>
        <taxon>Paramecium</taxon>
    </lineage>
</organism>
<protein>
    <recommendedName>
        <fullName evidence="1">UBC core domain-containing protein</fullName>
    </recommendedName>
</protein>